<feature type="region of interest" description="Disordered" evidence="1">
    <location>
        <begin position="14"/>
        <end position="59"/>
    </location>
</feature>
<organism evidence="2 3">
    <name type="scientific">Ceratodon purpureus</name>
    <name type="common">Fire moss</name>
    <name type="synonym">Dicranum purpureum</name>
    <dbReference type="NCBI Taxonomy" id="3225"/>
    <lineage>
        <taxon>Eukaryota</taxon>
        <taxon>Viridiplantae</taxon>
        <taxon>Streptophyta</taxon>
        <taxon>Embryophyta</taxon>
        <taxon>Bryophyta</taxon>
        <taxon>Bryophytina</taxon>
        <taxon>Bryopsida</taxon>
        <taxon>Dicranidae</taxon>
        <taxon>Pseudoditrichales</taxon>
        <taxon>Ditrichaceae</taxon>
        <taxon>Ceratodon</taxon>
    </lineage>
</organism>
<sequence length="59" mass="6602">MCATEAVVAILKRKARDPNMPRNPTRSMLGKIHFPFKKQEKEPPGSRAGSRPGSRPESR</sequence>
<name>A0A8T0GY23_CERPU</name>
<proteinExistence type="predicted"/>
<dbReference type="Proteomes" id="UP000822688">
    <property type="component" value="Chromosome 8"/>
</dbReference>
<dbReference type="EMBL" id="CM026429">
    <property type="protein sequence ID" value="KAG0563930.1"/>
    <property type="molecule type" value="Genomic_DNA"/>
</dbReference>
<comment type="caution">
    <text evidence="2">The sequence shown here is derived from an EMBL/GenBank/DDBJ whole genome shotgun (WGS) entry which is preliminary data.</text>
</comment>
<evidence type="ECO:0000313" key="2">
    <source>
        <dbReference type="EMBL" id="KAG0563930.1"/>
    </source>
</evidence>
<gene>
    <name evidence="2" type="ORF">KC19_8G070400</name>
</gene>
<evidence type="ECO:0000256" key="1">
    <source>
        <dbReference type="SAM" id="MobiDB-lite"/>
    </source>
</evidence>
<evidence type="ECO:0000313" key="3">
    <source>
        <dbReference type="Proteomes" id="UP000822688"/>
    </source>
</evidence>
<accession>A0A8T0GY23</accession>
<dbReference type="AlphaFoldDB" id="A0A8T0GY23"/>
<protein>
    <submittedName>
        <fullName evidence="2">Uncharacterized protein</fullName>
    </submittedName>
</protein>
<reference evidence="2" key="1">
    <citation type="submission" date="2020-06" db="EMBL/GenBank/DDBJ databases">
        <title>WGS assembly of Ceratodon purpureus strain R40.</title>
        <authorList>
            <person name="Carey S.B."/>
            <person name="Jenkins J."/>
            <person name="Shu S."/>
            <person name="Lovell J.T."/>
            <person name="Sreedasyam A."/>
            <person name="Maumus F."/>
            <person name="Tiley G.P."/>
            <person name="Fernandez-Pozo N."/>
            <person name="Barry K."/>
            <person name="Chen C."/>
            <person name="Wang M."/>
            <person name="Lipzen A."/>
            <person name="Daum C."/>
            <person name="Saski C.A."/>
            <person name="Payton A.C."/>
            <person name="Mcbreen J.C."/>
            <person name="Conrad R.E."/>
            <person name="Kollar L.M."/>
            <person name="Olsson S."/>
            <person name="Huttunen S."/>
            <person name="Landis J.B."/>
            <person name="Wickett N.J."/>
            <person name="Johnson M.G."/>
            <person name="Rensing S.A."/>
            <person name="Grimwood J."/>
            <person name="Schmutz J."/>
            <person name="Mcdaniel S.F."/>
        </authorList>
    </citation>
    <scope>NUCLEOTIDE SEQUENCE</scope>
    <source>
        <strain evidence="2">R40</strain>
    </source>
</reference>
<keyword evidence="3" id="KW-1185">Reference proteome</keyword>